<dbReference type="InterPro" id="IPR043502">
    <property type="entry name" value="DNA/RNA_pol_sf"/>
</dbReference>
<proteinExistence type="predicted"/>
<name>A0A2B4R5S2_STYPI</name>
<dbReference type="SUPFAM" id="SSF56672">
    <property type="entry name" value="DNA/RNA polymerases"/>
    <property type="match status" value="1"/>
</dbReference>
<keyword evidence="3" id="KW-1185">Reference proteome</keyword>
<dbReference type="PANTHER" id="PTHR37984:SF8">
    <property type="entry name" value="CCHC-TYPE DOMAIN-CONTAINING PROTEIN"/>
    <property type="match status" value="1"/>
</dbReference>
<gene>
    <name evidence="2" type="primary">pol</name>
    <name evidence="2" type="ORF">AWC38_SpisGene23912</name>
</gene>
<dbReference type="CDD" id="cd09274">
    <property type="entry name" value="RNase_HI_RT_Ty3"/>
    <property type="match status" value="1"/>
</dbReference>
<evidence type="ECO:0000313" key="2">
    <source>
        <dbReference type="EMBL" id="PFX12169.1"/>
    </source>
</evidence>
<sequence>MTYETLYHKKDTGTKHGSVGALGYSLLLILLLREDEESSYATTFGTPWGRYRWLRMPFGISPAPEEFQRRLDQALARLNGCKAIADDILVSGGCGANDDEAVKDHDDKLILCSPPTMPRKRGHDSSTLTKNDSELQWDEQVHGAALDETKKILCTTSVLKYFDPSATPTLQCDASMHGLGACLMQDGHPVAYASRSLTPTEVQYAQIKKELLAIVFGMEKFETYLNGRKVLVESDHKPLEEIFKKSLLNAP</sequence>
<feature type="domain" description="Reverse transcriptase/retrotransposon-derived protein RNase H-like" evidence="1">
    <location>
        <begin position="141"/>
        <end position="232"/>
    </location>
</feature>
<dbReference type="Gene3D" id="3.10.10.10">
    <property type="entry name" value="HIV Type 1 Reverse Transcriptase, subunit A, domain 1"/>
    <property type="match status" value="1"/>
</dbReference>
<dbReference type="InterPro" id="IPR050951">
    <property type="entry name" value="Retrovirus_Pol_polyprotein"/>
</dbReference>
<organism evidence="2 3">
    <name type="scientific">Stylophora pistillata</name>
    <name type="common">Smooth cauliflower coral</name>
    <dbReference type="NCBI Taxonomy" id="50429"/>
    <lineage>
        <taxon>Eukaryota</taxon>
        <taxon>Metazoa</taxon>
        <taxon>Cnidaria</taxon>
        <taxon>Anthozoa</taxon>
        <taxon>Hexacorallia</taxon>
        <taxon>Scleractinia</taxon>
        <taxon>Astrocoeniina</taxon>
        <taxon>Pocilloporidae</taxon>
        <taxon>Stylophora</taxon>
    </lineage>
</organism>
<dbReference type="InterPro" id="IPR041577">
    <property type="entry name" value="RT_RNaseH_2"/>
</dbReference>
<dbReference type="AlphaFoldDB" id="A0A2B4R5S2"/>
<dbReference type="PANTHER" id="PTHR37984">
    <property type="entry name" value="PROTEIN CBG26694"/>
    <property type="match status" value="1"/>
</dbReference>
<dbReference type="Gene3D" id="3.10.20.370">
    <property type="match status" value="1"/>
</dbReference>
<evidence type="ECO:0000259" key="1">
    <source>
        <dbReference type="Pfam" id="PF17919"/>
    </source>
</evidence>
<evidence type="ECO:0000313" key="3">
    <source>
        <dbReference type="Proteomes" id="UP000225706"/>
    </source>
</evidence>
<dbReference type="FunFam" id="3.10.20.370:FF:000001">
    <property type="entry name" value="Retrovirus-related Pol polyprotein from transposon 17.6-like protein"/>
    <property type="match status" value="1"/>
</dbReference>
<dbReference type="Gene3D" id="3.30.70.270">
    <property type="match status" value="1"/>
</dbReference>
<dbReference type="InterPro" id="IPR043128">
    <property type="entry name" value="Rev_trsase/Diguanyl_cyclase"/>
</dbReference>
<accession>A0A2B4R5S2</accession>
<protein>
    <submittedName>
        <fullName evidence="2">Retrovirus-related Pol polyprotein from transposon 17.6</fullName>
    </submittedName>
</protein>
<dbReference type="Pfam" id="PF17919">
    <property type="entry name" value="RT_RNaseH_2"/>
    <property type="match status" value="1"/>
</dbReference>
<dbReference type="Proteomes" id="UP000225706">
    <property type="component" value="Unassembled WGS sequence"/>
</dbReference>
<reference evidence="3" key="1">
    <citation type="journal article" date="2017" name="bioRxiv">
        <title>Comparative analysis of the genomes of Stylophora pistillata and Acropora digitifera provides evidence for extensive differences between species of corals.</title>
        <authorList>
            <person name="Voolstra C.R."/>
            <person name="Li Y."/>
            <person name="Liew Y.J."/>
            <person name="Baumgarten S."/>
            <person name="Zoccola D."/>
            <person name="Flot J.-F."/>
            <person name="Tambutte S."/>
            <person name="Allemand D."/>
            <person name="Aranda M."/>
        </authorList>
    </citation>
    <scope>NUCLEOTIDE SEQUENCE [LARGE SCALE GENOMIC DNA]</scope>
</reference>
<dbReference type="STRING" id="50429.A0A2B4R5S2"/>
<comment type="caution">
    <text evidence="2">The sequence shown here is derived from an EMBL/GenBank/DDBJ whole genome shotgun (WGS) entry which is preliminary data.</text>
</comment>
<dbReference type="EMBL" id="LSMT01001538">
    <property type="protein sequence ID" value="PFX12169.1"/>
    <property type="molecule type" value="Genomic_DNA"/>
</dbReference>